<evidence type="ECO:0000256" key="1">
    <source>
        <dbReference type="ARBA" id="ARBA00022737"/>
    </source>
</evidence>
<feature type="repeat" description="ANK" evidence="3">
    <location>
        <begin position="138"/>
        <end position="170"/>
    </location>
</feature>
<dbReference type="PANTHER" id="PTHR24198:SF165">
    <property type="entry name" value="ANKYRIN REPEAT-CONTAINING PROTEIN-RELATED"/>
    <property type="match status" value="1"/>
</dbReference>
<feature type="repeat" description="ANK" evidence="3">
    <location>
        <begin position="105"/>
        <end position="137"/>
    </location>
</feature>
<evidence type="ECO:0000256" key="3">
    <source>
        <dbReference type="PROSITE-ProRule" id="PRU00023"/>
    </source>
</evidence>
<gene>
    <name evidence="5" type="ORF">CVLEPA_LOCUS24996</name>
</gene>
<dbReference type="SMART" id="SM00248">
    <property type="entry name" value="ANK"/>
    <property type="match status" value="6"/>
</dbReference>
<feature type="region of interest" description="Disordered" evidence="4">
    <location>
        <begin position="259"/>
        <end position="328"/>
    </location>
</feature>
<feature type="compositionally biased region" description="Polar residues" evidence="4">
    <location>
        <begin position="296"/>
        <end position="308"/>
    </location>
</feature>
<feature type="compositionally biased region" description="Basic and acidic residues" evidence="4">
    <location>
        <begin position="284"/>
        <end position="295"/>
    </location>
</feature>
<dbReference type="Pfam" id="PF13637">
    <property type="entry name" value="Ank_4"/>
    <property type="match status" value="1"/>
</dbReference>
<sequence length="718" mass="80879">MSTDKHPLDQQLLRASAKGRLHDVINLLQKGATLAVNKHGRTPLHIAAHRGYLDIVRTLLQAGCNPDIQDDNGDTALHRAVTAGYERIVQRLLDEACSVDRQNNLGDTALHEASRCGYSRIVKCLIQASANVSCRNKNGDVPLHMACANGHATSTQQLLSASSNPSASNKQGDMPLHLAVRFAHCTCTRLLIGSNCDINHQNEFGNTALHIAVVTQHHKIVRILLDGKAEAQKILNKNRKSPVDLARDNENGELILMLVSGSRPPSHRRRGRSQHKTSSAKYRSRSDPRDARRQENNSSEECNANTSLRRMPRKKKIKDRNYTPGPELCRNLYRVSRRKLENPSPKKGLDDYHRKLVVNPYIVPQLYTLHRDQNGSIHQTPVVTDIPTPPQVVTHFDNAIQRTRQDLTSSMEQAATSLSKRIDELKTETEYQLKSLDRITSERIRAERTMCLHRIDQRAMHERTHSQRDVMDKLQGWMESRLGQRKDNTYSYDVKPTDIIYPPRSNHHDGLYSHNDTYSPDHCAGKLHSTQPAHFHHHNLMTESEVRSVDSGVGETSGIKNLDSLTMKFPGDLTDHTELASRLHEPCNIQAKSGIHANDLAEGLQKTIQLLPFADNKQCNSVVSSSASLDFHPHNFDHHKIDTSLSHKDIKEQTDICNKTPLTSHMLHAHPVSFSFSKPHVQPHLLQHSAIVHSSTKDWQRSDTEDSDLADQISSIRL</sequence>
<dbReference type="PROSITE" id="PS50088">
    <property type="entry name" value="ANK_REPEAT"/>
    <property type="match status" value="6"/>
</dbReference>
<feature type="compositionally biased region" description="Basic residues" evidence="4">
    <location>
        <begin position="265"/>
        <end position="275"/>
    </location>
</feature>
<feature type="repeat" description="ANK" evidence="3">
    <location>
        <begin position="204"/>
        <end position="236"/>
    </location>
</feature>
<evidence type="ECO:0000313" key="5">
    <source>
        <dbReference type="EMBL" id="CAK8692276.1"/>
    </source>
</evidence>
<keyword evidence="2 3" id="KW-0040">ANK repeat</keyword>
<feature type="repeat" description="ANK" evidence="3">
    <location>
        <begin position="39"/>
        <end position="71"/>
    </location>
</feature>
<dbReference type="PROSITE" id="PS50297">
    <property type="entry name" value="ANK_REP_REGION"/>
    <property type="match status" value="6"/>
</dbReference>
<dbReference type="EMBL" id="CAWYQH010000130">
    <property type="protein sequence ID" value="CAK8692276.1"/>
    <property type="molecule type" value="Genomic_DNA"/>
</dbReference>
<dbReference type="Gene3D" id="1.25.40.20">
    <property type="entry name" value="Ankyrin repeat-containing domain"/>
    <property type="match status" value="2"/>
</dbReference>
<proteinExistence type="predicted"/>
<organism evidence="5 6">
    <name type="scientific">Clavelina lepadiformis</name>
    <name type="common">Light-bulb sea squirt</name>
    <name type="synonym">Ascidia lepadiformis</name>
    <dbReference type="NCBI Taxonomy" id="159417"/>
    <lineage>
        <taxon>Eukaryota</taxon>
        <taxon>Metazoa</taxon>
        <taxon>Chordata</taxon>
        <taxon>Tunicata</taxon>
        <taxon>Ascidiacea</taxon>
        <taxon>Aplousobranchia</taxon>
        <taxon>Clavelinidae</taxon>
        <taxon>Clavelina</taxon>
    </lineage>
</organism>
<reference evidence="5 6" key="1">
    <citation type="submission" date="2024-02" db="EMBL/GenBank/DDBJ databases">
        <authorList>
            <person name="Daric V."/>
            <person name="Darras S."/>
        </authorList>
    </citation>
    <scope>NUCLEOTIDE SEQUENCE [LARGE SCALE GENOMIC DNA]</scope>
</reference>
<dbReference type="InterPro" id="IPR036770">
    <property type="entry name" value="Ankyrin_rpt-contain_sf"/>
</dbReference>
<dbReference type="Proteomes" id="UP001642483">
    <property type="component" value="Unassembled WGS sequence"/>
</dbReference>
<comment type="caution">
    <text evidence="5">The sequence shown here is derived from an EMBL/GenBank/DDBJ whole genome shotgun (WGS) entry which is preliminary data.</text>
</comment>
<dbReference type="SUPFAM" id="SSF48403">
    <property type="entry name" value="Ankyrin repeat"/>
    <property type="match status" value="1"/>
</dbReference>
<dbReference type="PANTHER" id="PTHR24198">
    <property type="entry name" value="ANKYRIN REPEAT AND PROTEIN KINASE DOMAIN-CONTAINING PROTEIN"/>
    <property type="match status" value="1"/>
</dbReference>
<keyword evidence="6" id="KW-1185">Reference proteome</keyword>
<name>A0ABP0GKJ7_CLALP</name>
<feature type="repeat" description="ANK" evidence="3">
    <location>
        <begin position="72"/>
        <end position="104"/>
    </location>
</feature>
<evidence type="ECO:0000313" key="6">
    <source>
        <dbReference type="Proteomes" id="UP001642483"/>
    </source>
</evidence>
<keyword evidence="1" id="KW-0677">Repeat</keyword>
<evidence type="ECO:0008006" key="7">
    <source>
        <dbReference type="Google" id="ProtNLM"/>
    </source>
</evidence>
<protein>
    <recommendedName>
        <fullName evidence="7">Ankyrin repeat domain-containing protein 6</fullName>
    </recommendedName>
</protein>
<dbReference type="PRINTS" id="PR01415">
    <property type="entry name" value="ANKYRIN"/>
</dbReference>
<evidence type="ECO:0000256" key="2">
    <source>
        <dbReference type="ARBA" id="ARBA00023043"/>
    </source>
</evidence>
<dbReference type="Pfam" id="PF12796">
    <property type="entry name" value="Ank_2"/>
    <property type="match status" value="1"/>
</dbReference>
<feature type="region of interest" description="Disordered" evidence="4">
    <location>
        <begin position="696"/>
        <end position="718"/>
    </location>
</feature>
<feature type="repeat" description="ANK" evidence="3">
    <location>
        <begin position="171"/>
        <end position="203"/>
    </location>
</feature>
<dbReference type="InterPro" id="IPR002110">
    <property type="entry name" value="Ankyrin_rpt"/>
</dbReference>
<accession>A0ABP0GKJ7</accession>
<dbReference type="Pfam" id="PF00023">
    <property type="entry name" value="Ank"/>
    <property type="match status" value="1"/>
</dbReference>
<evidence type="ECO:0000256" key="4">
    <source>
        <dbReference type="SAM" id="MobiDB-lite"/>
    </source>
</evidence>